<gene>
    <name evidence="12" type="ORF">ACFQ4B_29935</name>
</gene>
<feature type="transmembrane region" description="Helical" evidence="9">
    <location>
        <begin position="164"/>
        <end position="180"/>
    </location>
</feature>
<reference evidence="13" key="1">
    <citation type="journal article" date="2019" name="Int. J. Syst. Evol. Microbiol.">
        <title>The Global Catalogue of Microorganisms (GCM) 10K type strain sequencing project: providing services to taxonomists for standard genome sequencing and annotation.</title>
        <authorList>
            <consortium name="The Broad Institute Genomics Platform"/>
            <consortium name="The Broad Institute Genome Sequencing Center for Infectious Disease"/>
            <person name="Wu L."/>
            <person name="Ma J."/>
        </authorList>
    </citation>
    <scope>NUCLEOTIDE SEQUENCE [LARGE SCALE GENOMIC DNA]</scope>
    <source>
        <strain evidence="13">CCUG 53270</strain>
    </source>
</reference>
<evidence type="ECO:0000256" key="4">
    <source>
        <dbReference type="ARBA" id="ARBA00022679"/>
    </source>
</evidence>
<comment type="caution">
    <text evidence="12">The sequence shown here is derived from an EMBL/GenBank/DDBJ whole genome shotgun (WGS) entry which is preliminary data.</text>
</comment>
<dbReference type="InterPro" id="IPR038731">
    <property type="entry name" value="RgtA/B/C-like"/>
</dbReference>
<evidence type="ECO:0000256" key="7">
    <source>
        <dbReference type="ARBA" id="ARBA00023136"/>
    </source>
</evidence>
<dbReference type="InterPro" id="IPR050297">
    <property type="entry name" value="LipidA_mod_glycosyltrf_83"/>
</dbReference>
<evidence type="ECO:0000256" key="6">
    <source>
        <dbReference type="ARBA" id="ARBA00022989"/>
    </source>
</evidence>
<name>A0ABW3UVP8_9BACL</name>
<feature type="compositionally biased region" description="Polar residues" evidence="8">
    <location>
        <begin position="283"/>
        <end position="300"/>
    </location>
</feature>
<keyword evidence="6 9" id="KW-1133">Transmembrane helix</keyword>
<evidence type="ECO:0000256" key="3">
    <source>
        <dbReference type="ARBA" id="ARBA00022676"/>
    </source>
</evidence>
<dbReference type="GO" id="GO:0016757">
    <property type="term" value="F:glycosyltransferase activity"/>
    <property type="evidence" value="ECO:0007669"/>
    <property type="project" value="UniProtKB-KW"/>
</dbReference>
<sequence length="734" mass="78095">MKQPRTRFQHIDAVLLLIAALSAFLNTFNIWKEKYVNAYYTSAVQSMLQSFHNFFYASFDPAGYVTVDKPPVTFWIQTLSAALFGLHGWSVILPQALAGVGSVLLVYCLVKPSFGRGAARISALVMACTPVATAVARTNNVDSLLVFTLLVGAWMLFRAVRRQQAWWLLAAFAVIGIGFNMKMMQAYMVVPAFGLFYLLAFKVNWKKKTALLAGAAAALLLVSLSWPVIVDSIPKEDRPYIGSSQTNSVLELAFGYNGIQRLTGKNRGSTGPSNAAQDRNLLEQSEQQSGSRFANPSVPGQTGAEGSAAITPNQPEAGSNVSQSPDRMDDSNSAANQNQPDGMMRDGSGNRGQMPNSGDGGGRLRSGGSMGDGGPMGGGGPGGGGMFGTGNPGPLRLFQSGLSGQISWLIPLAAIGCVGLLGSIRRKSGLTPRHKETIFWLAWLIPGMIFFSIAGFFHQYYLIMLAPPIAALTGAGWIALWNLYKAKSGWTSWLLPASVLATTALEVVILYENIRSIHAAWLYGVGTAGLAATLVLVLIKQQHKSYSYYAALASLLILLAAPLYWTATPILYGQNSKLPEAGPQASGSGRGGMPMGGDDQINAGLLSYVTRHNTGETFLFGTTNATTAAPYIIESGKAVMAMGGYSGSDPIMTVDRLKQMVADKQIKYFLLPSGGGFGGGPGGQGGSSEVLQWIKDNSQVVPSSEWQTGASSDTDTQSFSRSSSLTLYEINVNG</sequence>
<organism evidence="12 13">
    <name type="scientific">Paenibacillus vulneris</name>
    <dbReference type="NCBI Taxonomy" id="1133364"/>
    <lineage>
        <taxon>Bacteria</taxon>
        <taxon>Bacillati</taxon>
        <taxon>Bacillota</taxon>
        <taxon>Bacilli</taxon>
        <taxon>Bacillales</taxon>
        <taxon>Paenibacillaceae</taxon>
        <taxon>Paenibacillus</taxon>
    </lineage>
</organism>
<dbReference type="Proteomes" id="UP001597180">
    <property type="component" value="Unassembled WGS sequence"/>
</dbReference>
<evidence type="ECO:0000313" key="12">
    <source>
        <dbReference type="EMBL" id="MFD1224334.1"/>
    </source>
</evidence>
<feature type="transmembrane region" description="Helical" evidence="9">
    <location>
        <begin position="141"/>
        <end position="157"/>
    </location>
</feature>
<evidence type="ECO:0000256" key="1">
    <source>
        <dbReference type="ARBA" id="ARBA00004651"/>
    </source>
</evidence>
<feature type="compositionally biased region" description="Gly residues" evidence="8">
    <location>
        <begin position="358"/>
        <end position="390"/>
    </location>
</feature>
<evidence type="ECO:0000313" key="13">
    <source>
        <dbReference type="Proteomes" id="UP001597180"/>
    </source>
</evidence>
<dbReference type="InterPro" id="IPR056785">
    <property type="entry name" value="YkcA/B-like_C"/>
</dbReference>
<feature type="transmembrane region" description="Helical" evidence="9">
    <location>
        <begin position="406"/>
        <end position="425"/>
    </location>
</feature>
<feature type="transmembrane region" description="Helical" evidence="9">
    <location>
        <begin position="493"/>
        <end position="514"/>
    </location>
</feature>
<feature type="domain" description="Putative mannosyltransferase YkcA/B-like C-terminal" evidence="11">
    <location>
        <begin position="605"/>
        <end position="697"/>
    </location>
</feature>
<comment type="subcellular location">
    <subcellularLocation>
        <location evidence="1">Cell membrane</location>
        <topology evidence="1">Multi-pass membrane protein</topology>
    </subcellularLocation>
</comment>
<evidence type="ECO:0000256" key="2">
    <source>
        <dbReference type="ARBA" id="ARBA00022475"/>
    </source>
</evidence>
<feature type="transmembrane region" description="Helical" evidence="9">
    <location>
        <begin position="460"/>
        <end position="481"/>
    </location>
</feature>
<evidence type="ECO:0000259" key="10">
    <source>
        <dbReference type="Pfam" id="PF13231"/>
    </source>
</evidence>
<dbReference type="Pfam" id="PF13231">
    <property type="entry name" value="PMT_2"/>
    <property type="match status" value="1"/>
</dbReference>
<proteinExistence type="predicted"/>
<feature type="transmembrane region" description="Helical" evidence="9">
    <location>
        <begin position="210"/>
        <end position="229"/>
    </location>
</feature>
<feature type="transmembrane region" description="Helical" evidence="9">
    <location>
        <begin position="89"/>
        <end position="110"/>
    </location>
</feature>
<dbReference type="EC" id="2.4.-.-" evidence="12"/>
<evidence type="ECO:0000256" key="5">
    <source>
        <dbReference type="ARBA" id="ARBA00022692"/>
    </source>
</evidence>
<keyword evidence="2" id="KW-1003">Cell membrane</keyword>
<dbReference type="EMBL" id="JBHTLU010000044">
    <property type="protein sequence ID" value="MFD1224334.1"/>
    <property type="molecule type" value="Genomic_DNA"/>
</dbReference>
<feature type="domain" description="Glycosyltransferase RgtA/B/C/D-like" evidence="10">
    <location>
        <begin position="68"/>
        <end position="226"/>
    </location>
</feature>
<keyword evidence="3 12" id="KW-0328">Glycosyltransferase</keyword>
<evidence type="ECO:0000256" key="8">
    <source>
        <dbReference type="SAM" id="MobiDB-lite"/>
    </source>
</evidence>
<protein>
    <submittedName>
        <fullName evidence="12">Glycosyltransferase family 39 protein</fullName>
        <ecNumber evidence="12">2.4.-.-</ecNumber>
    </submittedName>
</protein>
<keyword evidence="7 9" id="KW-0472">Membrane</keyword>
<feature type="transmembrane region" description="Helical" evidence="9">
    <location>
        <begin position="117"/>
        <end position="135"/>
    </location>
</feature>
<dbReference type="Pfam" id="PF24878">
    <property type="entry name" value="YkcB_C"/>
    <property type="match status" value="1"/>
</dbReference>
<dbReference type="PANTHER" id="PTHR33908:SF3">
    <property type="entry name" value="UNDECAPRENYL PHOSPHATE-ALPHA-4-AMINO-4-DEOXY-L-ARABINOSE ARABINOSYL TRANSFERASE"/>
    <property type="match status" value="1"/>
</dbReference>
<accession>A0ABW3UVP8</accession>
<feature type="compositionally biased region" description="Polar residues" evidence="8">
    <location>
        <begin position="310"/>
        <end position="340"/>
    </location>
</feature>
<evidence type="ECO:0000256" key="9">
    <source>
        <dbReference type="SAM" id="Phobius"/>
    </source>
</evidence>
<keyword evidence="13" id="KW-1185">Reference proteome</keyword>
<keyword evidence="4 12" id="KW-0808">Transferase</keyword>
<feature type="transmembrane region" description="Helical" evidence="9">
    <location>
        <begin position="520"/>
        <end position="539"/>
    </location>
</feature>
<keyword evidence="5 9" id="KW-0812">Transmembrane</keyword>
<dbReference type="PANTHER" id="PTHR33908">
    <property type="entry name" value="MANNOSYLTRANSFERASE YKCB-RELATED"/>
    <property type="match status" value="1"/>
</dbReference>
<dbReference type="RefSeq" id="WP_345593143.1">
    <property type="nucleotide sequence ID" value="NZ_BAABJG010000041.1"/>
</dbReference>
<feature type="transmembrane region" description="Helical" evidence="9">
    <location>
        <begin position="186"/>
        <end position="203"/>
    </location>
</feature>
<feature type="transmembrane region" description="Helical" evidence="9">
    <location>
        <begin position="437"/>
        <end position="454"/>
    </location>
</feature>
<feature type="transmembrane region" description="Helical" evidence="9">
    <location>
        <begin position="12"/>
        <end position="31"/>
    </location>
</feature>
<feature type="region of interest" description="Disordered" evidence="8">
    <location>
        <begin position="701"/>
        <end position="720"/>
    </location>
</feature>
<evidence type="ECO:0000259" key="11">
    <source>
        <dbReference type="Pfam" id="PF24878"/>
    </source>
</evidence>
<feature type="transmembrane region" description="Helical" evidence="9">
    <location>
        <begin position="546"/>
        <end position="565"/>
    </location>
</feature>
<feature type="region of interest" description="Disordered" evidence="8">
    <location>
        <begin position="283"/>
        <end position="390"/>
    </location>
</feature>